<evidence type="ECO:0000313" key="2">
    <source>
        <dbReference type="Proteomes" id="UP000181897"/>
    </source>
</evidence>
<dbReference type="Proteomes" id="UP000181897">
    <property type="component" value="Chromosome"/>
</dbReference>
<accession>A0A1J0WFR5</accession>
<name>A0A1J0WFR5_9RHOB</name>
<dbReference type="STRING" id="1917485.BOO69_05660"/>
<keyword evidence="2" id="KW-1185">Reference proteome</keyword>
<evidence type="ECO:0000313" key="1">
    <source>
        <dbReference type="EMBL" id="APE42966.1"/>
    </source>
</evidence>
<dbReference type="EMBL" id="CP018076">
    <property type="protein sequence ID" value="APE42966.1"/>
    <property type="molecule type" value="Genomic_DNA"/>
</dbReference>
<gene>
    <name evidence="1" type="ORF">BOO69_05660</name>
</gene>
<proteinExistence type="predicted"/>
<dbReference type="OrthoDB" id="928930at2"/>
<dbReference type="RefSeq" id="WP_071971104.1">
    <property type="nucleotide sequence ID" value="NZ_CP018076.1"/>
</dbReference>
<dbReference type="AlphaFoldDB" id="A0A1J0WFR5"/>
<protein>
    <recommendedName>
        <fullName evidence="3">Glycosyltransferase family 2 protein</fullName>
    </recommendedName>
</protein>
<dbReference type="Pfam" id="PF13704">
    <property type="entry name" value="Glyco_tranf_2_4"/>
    <property type="match status" value="1"/>
</dbReference>
<reference evidence="1 2" key="1">
    <citation type="submission" date="2016-11" db="EMBL/GenBank/DDBJ databases">
        <title>Complete genome sequence of Sulfitobacter sp. AM1-D1, a toxic bacteria associated with marine dinoflagellate Alexandrium minutum in East China Sea.</title>
        <authorList>
            <person name="Yang Q."/>
            <person name="Zhang X."/>
            <person name="Tian X."/>
        </authorList>
    </citation>
    <scope>NUCLEOTIDE SEQUENCE [LARGE SCALE GENOMIC DNA]</scope>
    <source>
        <strain evidence="1 2">AM1-D1</strain>
    </source>
</reference>
<dbReference type="KEGG" id="suam:BOO69_05660"/>
<evidence type="ECO:0008006" key="3">
    <source>
        <dbReference type="Google" id="ProtNLM"/>
    </source>
</evidence>
<organism evidence="1 2">
    <name type="scientific">Sulfitobacter alexandrii</name>
    <dbReference type="NCBI Taxonomy" id="1917485"/>
    <lineage>
        <taxon>Bacteria</taxon>
        <taxon>Pseudomonadati</taxon>
        <taxon>Pseudomonadota</taxon>
        <taxon>Alphaproteobacteria</taxon>
        <taxon>Rhodobacterales</taxon>
        <taxon>Roseobacteraceae</taxon>
        <taxon>Sulfitobacter</taxon>
    </lineage>
</organism>
<sequence length="347" mass="39181">MKGPLHLMRRAVERLSERRRRARFAASLRHLHGPRRLETAQGDVVAIVLVRNGSYYLDAFFDHYRSLGIRHFAFIDNGSTDDTLDRLAARTDCVVDQCTLPLSRYEDLIRAYPADTYGRDRWCLYVDMDEILDFEGAATHGIRALTSYMEAKGHTAMVAQMLEMFPKAPLAQTAHLPYDRVLREFIYYDIGSVTRYDYHSPEIPFSALLRDNRLSSEAVKFRFGGVRGKVFGENCCLTKHPLIFNGPGVRPAPHPHLSMGVTVSDVTPVIQHYKFANDSLRRDAESLSSGDLAHGEDAARAQVQSAHPDLSLFSLDARRWNRVELLARAGFTVTSQAYADHLEALSP</sequence>